<proteinExistence type="predicted"/>
<evidence type="ECO:0000313" key="2">
    <source>
        <dbReference type="Proteomes" id="UP001207468"/>
    </source>
</evidence>
<name>A0ACC0UG81_9AGAM</name>
<dbReference type="EMBL" id="JAGFNK010000038">
    <property type="protein sequence ID" value="KAI9510641.1"/>
    <property type="molecule type" value="Genomic_DNA"/>
</dbReference>
<accession>A0ACC0UG81</accession>
<organism evidence="1 2">
    <name type="scientific">Russula earlei</name>
    <dbReference type="NCBI Taxonomy" id="71964"/>
    <lineage>
        <taxon>Eukaryota</taxon>
        <taxon>Fungi</taxon>
        <taxon>Dikarya</taxon>
        <taxon>Basidiomycota</taxon>
        <taxon>Agaricomycotina</taxon>
        <taxon>Agaricomycetes</taxon>
        <taxon>Russulales</taxon>
        <taxon>Russulaceae</taxon>
        <taxon>Russula</taxon>
    </lineage>
</organism>
<sequence>MRCYIFIFFFLLVTTLPLHLAHAALPSRSSSEDDSPFSVAWSYPAPGDRFGPGDVIMGEWKVTGPKVVSPSFRLCAGGEGSCGATVWPEVVAESGGSYTVNLTAPNVTTESAYYLQMKDDFDHSYSSPIFNLTPTSQLQYKPASRPPEVAQPRPDQAPMSSSTSAKSKDAATSDPAAPAAAAGTGPADPGATLFPPSAAGIPSNAAATGTPGNSGGGGPLVAAAHGAPPTAALAVPLSLAGAIVLLAGGLALHHRRKLAAEKERCYSARHLGGLSAAQPSATATMTPGDASDSALRRMRSVGLALDLGEKGGGSDGYDDAEKALFARAALFGSGRGRLPDHASSYTAASRAAEPRQRTRHFDLDLLPREYTARPCAHSTSRSSHSQRRGLLGVNCHRHVRHATASSSSSSDHINGGRGSLWRSLSVSRRKNPPTLPLTSPAMTESTTSVTSEVLSSYLPSPNYALASGKMREGHRTSIDDLGFENIPLSPLPLPLLHTRGEAAESDDPRMRELRGVYEAVARALGTIHRV</sequence>
<comment type="caution">
    <text evidence="1">The sequence shown here is derived from an EMBL/GenBank/DDBJ whole genome shotgun (WGS) entry which is preliminary data.</text>
</comment>
<protein>
    <submittedName>
        <fullName evidence="1">Uncharacterized protein</fullName>
    </submittedName>
</protein>
<gene>
    <name evidence="1" type="ORF">F5148DRAFT_1178045</name>
</gene>
<dbReference type="Proteomes" id="UP001207468">
    <property type="component" value="Unassembled WGS sequence"/>
</dbReference>
<keyword evidence="2" id="KW-1185">Reference proteome</keyword>
<reference evidence="1" key="1">
    <citation type="submission" date="2021-03" db="EMBL/GenBank/DDBJ databases">
        <title>Evolutionary priming and transition to the ectomycorrhizal habit in an iconic lineage of mushroom-forming fungi: is preadaptation a requirement?</title>
        <authorList>
            <consortium name="DOE Joint Genome Institute"/>
            <person name="Looney B.P."/>
            <person name="Miyauchi S."/>
            <person name="Morin E."/>
            <person name="Drula E."/>
            <person name="Courty P.E."/>
            <person name="Chicoki N."/>
            <person name="Fauchery L."/>
            <person name="Kohler A."/>
            <person name="Kuo A."/>
            <person name="LaButti K."/>
            <person name="Pangilinan J."/>
            <person name="Lipzen A."/>
            <person name="Riley R."/>
            <person name="Andreopoulos W."/>
            <person name="He G."/>
            <person name="Johnson J."/>
            <person name="Barry K.W."/>
            <person name="Grigoriev I.V."/>
            <person name="Nagy L."/>
            <person name="Hibbett D."/>
            <person name="Henrissat B."/>
            <person name="Matheny P.B."/>
            <person name="Labbe J."/>
            <person name="Martin A.F."/>
        </authorList>
    </citation>
    <scope>NUCLEOTIDE SEQUENCE</scope>
    <source>
        <strain evidence="1">BPL698</strain>
    </source>
</reference>
<evidence type="ECO:0000313" key="1">
    <source>
        <dbReference type="EMBL" id="KAI9510641.1"/>
    </source>
</evidence>